<organism evidence="3 4">
    <name type="scientific">Vreelandella titanicae</name>
    <dbReference type="NCBI Taxonomy" id="664683"/>
    <lineage>
        <taxon>Bacteria</taxon>
        <taxon>Pseudomonadati</taxon>
        <taxon>Pseudomonadota</taxon>
        <taxon>Gammaproteobacteria</taxon>
        <taxon>Oceanospirillales</taxon>
        <taxon>Halomonadaceae</taxon>
        <taxon>Vreelandella</taxon>
    </lineage>
</organism>
<evidence type="ECO:0000313" key="4">
    <source>
        <dbReference type="Proteomes" id="UP000509761"/>
    </source>
</evidence>
<dbReference type="InterPro" id="IPR000073">
    <property type="entry name" value="AB_hydrolase_1"/>
</dbReference>
<proteinExistence type="predicted"/>
<accession>A0AAP9NSA0</accession>
<dbReference type="InterPro" id="IPR029058">
    <property type="entry name" value="AB_hydrolase_fold"/>
</dbReference>
<dbReference type="PANTHER" id="PTHR43329">
    <property type="entry name" value="EPOXIDE HYDROLASE"/>
    <property type="match status" value="1"/>
</dbReference>
<evidence type="ECO:0000256" key="1">
    <source>
        <dbReference type="ARBA" id="ARBA00022801"/>
    </source>
</evidence>
<dbReference type="AlphaFoldDB" id="A0AAP9NSA0"/>
<evidence type="ECO:0000313" key="3">
    <source>
        <dbReference type="EMBL" id="QKS27241.1"/>
    </source>
</evidence>
<protein>
    <submittedName>
        <fullName evidence="3">Soluble epoxide hydrolase</fullName>
        <ecNumber evidence="3">3.3.2.10</ecNumber>
    </submittedName>
</protein>
<keyword evidence="4" id="KW-1185">Reference proteome</keyword>
<dbReference type="RefSeq" id="WP_022519862.1">
    <property type="nucleotide sequence ID" value="NZ_CP054580.1"/>
</dbReference>
<name>A0AAP9NSA0_9GAMM</name>
<reference evidence="3 4" key="1">
    <citation type="submission" date="2019-12" db="EMBL/GenBank/DDBJ databases">
        <title>Genome sequencing and assembly of endphytes of Porphyra tenera.</title>
        <authorList>
            <person name="Park J.M."/>
            <person name="Shin R."/>
            <person name="Jo S.H."/>
        </authorList>
    </citation>
    <scope>NUCLEOTIDE SEQUENCE [LARGE SCALE GENOMIC DNA]</scope>
    <source>
        <strain evidence="3 4">GPM3</strain>
    </source>
</reference>
<sequence length="310" mass="34447">MSQHHSNTFSNASSTCPADEFPIPDGFTSGYQTIDGVKLHYVKGGSGPLVYLVHGFGQTWYEWHQLMPALAKSFTVVAPDLPGLGQSAVPPSYRATDIAVLLYKLAKQFSGNQTFDLVAHDIGIWNTYPMLVQHQNAIRRVIYMEAPIPGDSIYSFPAFTPEGESLVWHFSFFAAEQQLAEKLVSGKERIFFEHFIKVHAANKEVFTPELLDLYASSYAKSHSLNASFEYYRVLNQGVKDNNELARTKVTIPALAIGGGDHGGMGQYQIDMMRHYASDVTGIVLHGGGHWLPEECPEALNKAVMEFLNRD</sequence>
<dbReference type="EMBL" id="CP054580">
    <property type="protein sequence ID" value="QKS27241.1"/>
    <property type="molecule type" value="Genomic_DNA"/>
</dbReference>
<dbReference type="PRINTS" id="PR00412">
    <property type="entry name" value="EPOXHYDRLASE"/>
</dbReference>
<dbReference type="SUPFAM" id="SSF53474">
    <property type="entry name" value="alpha/beta-Hydrolases"/>
    <property type="match status" value="1"/>
</dbReference>
<dbReference type="Pfam" id="PF12697">
    <property type="entry name" value="Abhydrolase_6"/>
    <property type="match status" value="1"/>
</dbReference>
<dbReference type="InterPro" id="IPR000639">
    <property type="entry name" value="Epox_hydrolase-like"/>
</dbReference>
<gene>
    <name evidence="3" type="ORF">FX987_05062</name>
</gene>
<dbReference type="EC" id="3.3.2.10" evidence="3"/>
<dbReference type="Proteomes" id="UP000509761">
    <property type="component" value="Chromosome"/>
</dbReference>
<dbReference type="Gene3D" id="3.40.50.1820">
    <property type="entry name" value="alpha/beta hydrolase"/>
    <property type="match status" value="1"/>
</dbReference>
<evidence type="ECO:0000259" key="2">
    <source>
        <dbReference type="Pfam" id="PF12697"/>
    </source>
</evidence>
<feature type="domain" description="AB hydrolase-1" evidence="2">
    <location>
        <begin position="50"/>
        <end position="301"/>
    </location>
</feature>
<dbReference type="GO" id="GO:0004301">
    <property type="term" value="F:epoxide hydrolase activity"/>
    <property type="evidence" value="ECO:0007669"/>
    <property type="project" value="UniProtKB-EC"/>
</dbReference>
<keyword evidence="1 3" id="KW-0378">Hydrolase</keyword>